<comment type="caution">
    <text evidence="1">The sequence shown here is derived from an EMBL/GenBank/DDBJ whole genome shotgun (WGS) entry which is preliminary data.</text>
</comment>
<accession>A0A9D4L4W3</accession>
<organism evidence="1 2">
    <name type="scientific">Dreissena polymorpha</name>
    <name type="common">Zebra mussel</name>
    <name type="synonym">Mytilus polymorpha</name>
    <dbReference type="NCBI Taxonomy" id="45954"/>
    <lineage>
        <taxon>Eukaryota</taxon>
        <taxon>Metazoa</taxon>
        <taxon>Spiralia</taxon>
        <taxon>Lophotrochozoa</taxon>
        <taxon>Mollusca</taxon>
        <taxon>Bivalvia</taxon>
        <taxon>Autobranchia</taxon>
        <taxon>Heteroconchia</taxon>
        <taxon>Euheterodonta</taxon>
        <taxon>Imparidentia</taxon>
        <taxon>Neoheterodontei</taxon>
        <taxon>Myida</taxon>
        <taxon>Dreissenoidea</taxon>
        <taxon>Dreissenidae</taxon>
        <taxon>Dreissena</taxon>
    </lineage>
</organism>
<gene>
    <name evidence="1" type="ORF">DPMN_094113</name>
</gene>
<sequence>MGRLWRTDYDIRWDDSFVSMGSSQKEKSEGSVVPVPRPPAEWYPACVVHVTGPCCMMWSHWDGRRCLNG</sequence>
<proteinExistence type="predicted"/>
<dbReference type="EMBL" id="JAIWYP010000003">
    <property type="protein sequence ID" value="KAH3851631.1"/>
    <property type="molecule type" value="Genomic_DNA"/>
</dbReference>
<reference evidence="1" key="2">
    <citation type="submission" date="2020-11" db="EMBL/GenBank/DDBJ databases">
        <authorList>
            <person name="McCartney M.A."/>
            <person name="Auch B."/>
            <person name="Kono T."/>
            <person name="Mallez S."/>
            <person name="Becker A."/>
            <person name="Gohl D.M."/>
            <person name="Silverstein K.A.T."/>
            <person name="Koren S."/>
            <person name="Bechman K.B."/>
            <person name="Herman A."/>
            <person name="Abrahante J.E."/>
            <person name="Garbe J."/>
        </authorList>
    </citation>
    <scope>NUCLEOTIDE SEQUENCE</scope>
    <source>
        <strain evidence="1">Duluth1</strain>
        <tissue evidence="1">Whole animal</tissue>
    </source>
</reference>
<protein>
    <submittedName>
        <fullName evidence="1">Uncharacterized protein</fullName>
    </submittedName>
</protein>
<evidence type="ECO:0000313" key="2">
    <source>
        <dbReference type="Proteomes" id="UP000828390"/>
    </source>
</evidence>
<keyword evidence="2" id="KW-1185">Reference proteome</keyword>
<reference evidence="1" key="1">
    <citation type="journal article" date="2019" name="bioRxiv">
        <title>The Genome of the Zebra Mussel, Dreissena polymorpha: A Resource for Invasive Species Research.</title>
        <authorList>
            <person name="McCartney M.A."/>
            <person name="Auch B."/>
            <person name="Kono T."/>
            <person name="Mallez S."/>
            <person name="Zhang Y."/>
            <person name="Obille A."/>
            <person name="Becker A."/>
            <person name="Abrahante J.E."/>
            <person name="Garbe J."/>
            <person name="Badalamenti J.P."/>
            <person name="Herman A."/>
            <person name="Mangelson H."/>
            <person name="Liachko I."/>
            <person name="Sullivan S."/>
            <person name="Sone E.D."/>
            <person name="Koren S."/>
            <person name="Silverstein K.A.T."/>
            <person name="Beckman K.B."/>
            <person name="Gohl D.M."/>
        </authorList>
    </citation>
    <scope>NUCLEOTIDE SEQUENCE</scope>
    <source>
        <strain evidence="1">Duluth1</strain>
        <tissue evidence="1">Whole animal</tissue>
    </source>
</reference>
<name>A0A9D4L4W3_DREPO</name>
<dbReference type="AlphaFoldDB" id="A0A9D4L4W3"/>
<dbReference type="Proteomes" id="UP000828390">
    <property type="component" value="Unassembled WGS sequence"/>
</dbReference>
<evidence type="ECO:0000313" key="1">
    <source>
        <dbReference type="EMBL" id="KAH3851631.1"/>
    </source>
</evidence>